<feature type="compositionally biased region" description="Basic and acidic residues" evidence="3">
    <location>
        <begin position="325"/>
        <end position="339"/>
    </location>
</feature>
<dbReference type="Proteomes" id="UP000054279">
    <property type="component" value="Unassembled WGS sequence"/>
</dbReference>
<dbReference type="GO" id="GO:0008270">
    <property type="term" value="F:zinc ion binding"/>
    <property type="evidence" value="ECO:0007669"/>
    <property type="project" value="UniProtKB-KW"/>
</dbReference>
<evidence type="ECO:0000256" key="2">
    <source>
        <dbReference type="PROSITE-ProRule" id="PRU00047"/>
    </source>
</evidence>
<organism evidence="5 6">
    <name type="scientific">Sphaerobolus stellatus (strain SS14)</name>
    <dbReference type="NCBI Taxonomy" id="990650"/>
    <lineage>
        <taxon>Eukaryota</taxon>
        <taxon>Fungi</taxon>
        <taxon>Dikarya</taxon>
        <taxon>Basidiomycota</taxon>
        <taxon>Agaricomycotina</taxon>
        <taxon>Agaricomycetes</taxon>
        <taxon>Phallomycetidae</taxon>
        <taxon>Geastrales</taxon>
        <taxon>Sphaerobolaceae</taxon>
        <taxon>Sphaerobolus</taxon>
    </lineage>
</organism>
<accession>A0A0C9TDE2</accession>
<feature type="compositionally biased region" description="Basic and acidic residues" evidence="3">
    <location>
        <begin position="41"/>
        <end position="58"/>
    </location>
</feature>
<evidence type="ECO:0000313" key="6">
    <source>
        <dbReference type="Proteomes" id="UP000054279"/>
    </source>
</evidence>
<feature type="domain" description="CCHC-type" evidence="4">
    <location>
        <begin position="284"/>
        <end position="297"/>
    </location>
</feature>
<keyword evidence="2" id="KW-0862">Zinc</keyword>
<dbReference type="GO" id="GO:0006397">
    <property type="term" value="P:mRNA processing"/>
    <property type="evidence" value="ECO:0007669"/>
    <property type="project" value="UniProtKB-KW"/>
</dbReference>
<feature type="region of interest" description="Disordered" evidence="3">
    <location>
        <begin position="1"/>
        <end position="58"/>
    </location>
</feature>
<dbReference type="InterPro" id="IPR001878">
    <property type="entry name" value="Znf_CCHC"/>
</dbReference>
<sequence>MPVPGPSHDKGKQCAEPACDLMQDLNDSDPNTNNDSDSDEDRVKKGTKLQDPDTFDRSNPEKLSSFLFQCVLTFKSKLRTFKRNRTKIYYALSFLRGTTLENFEPAELQEHFGPVDTEEDAEEDLEDLKMGTNHHATKYFISFAKYKARTQFNIRGYYCMVKNMLPDCILDDLAKIYPKPRTYESLRQVVLQIDQCYWQSHLEESRCKAHWGLTTSNTSNSNNNANSSNNSGSKSNKSQAPNNSKSKTTTVTVTNTIVPQNTHLGPDGWLMDAKCKHRIDTGLCIVCGLKGHIAKDCNKARWNNNQASGSGSNNHPAPKACASNTEEKPNTDDKAKAKDSASGSKN</sequence>
<dbReference type="PROSITE" id="PS50158">
    <property type="entry name" value="ZF_CCHC"/>
    <property type="match status" value="1"/>
</dbReference>
<keyword evidence="2" id="KW-0479">Metal-binding</keyword>
<dbReference type="OrthoDB" id="2691415at2759"/>
<proteinExistence type="predicted"/>
<keyword evidence="2" id="KW-0863">Zinc-finger</keyword>
<feature type="region of interest" description="Disordered" evidence="3">
    <location>
        <begin position="307"/>
        <end position="346"/>
    </location>
</feature>
<reference evidence="5 6" key="1">
    <citation type="submission" date="2014-06" db="EMBL/GenBank/DDBJ databases">
        <title>Evolutionary Origins and Diversification of the Mycorrhizal Mutualists.</title>
        <authorList>
            <consortium name="DOE Joint Genome Institute"/>
            <consortium name="Mycorrhizal Genomics Consortium"/>
            <person name="Kohler A."/>
            <person name="Kuo A."/>
            <person name="Nagy L.G."/>
            <person name="Floudas D."/>
            <person name="Copeland A."/>
            <person name="Barry K.W."/>
            <person name="Cichocki N."/>
            <person name="Veneault-Fourrey C."/>
            <person name="LaButti K."/>
            <person name="Lindquist E.A."/>
            <person name="Lipzen A."/>
            <person name="Lundell T."/>
            <person name="Morin E."/>
            <person name="Murat C."/>
            <person name="Riley R."/>
            <person name="Ohm R."/>
            <person name="Sun H."/>
            <person name="Tunlid A."/>
            <person name="Henrissat B."/>
            <person name="Grigoriev I.V."/>
            <person name="Hibbett D.S."/>
            <person name="Martin F."/>
        </authorList>
    </citation>
    <scope>NUCLEOTIDE SEQUENCE [LARGE SCALE GENOMIC DNA]</scope>
    <source>
        <strain evidence="5 6">SS14</strain>
    </source>
</reference>
<evidence type="ECO:0000259" key="4">
    <source>
        <dbReference type="PROSITE" id="PS50158"/>
    </source>
</evidence>
<dbReference type="EMBL" id="KN837342">
    <property type="protein sequence ID" value="KIJ27248.1"/>
    <property type="molecule type" value="Genomic_DNA"/>
</dbReference>
<protein>
    <recommendedName>
        <fullName evidence="4">CCHC-type domain-containing protein</fullName>
    </recommendedName>
</protein>
<keyword evidence="6" id="KW-1185">Reference proteome</keyword>
<dbReference type="GO" id="GO:0003676">
    <property type="term" value="F:nucleic acid binding"/>
    <property type="evidence" value="ECO:0007669"/>
    <property type="project" value="InterPro"/>
</dbReference>
<evidence type="ECO:0000256" key="3">
    <source>
        <dbReference type="SAM" id="MobiDB-lite"/>
    </source>
</evidence>
<name>A0A0C9TDE2_SPHS4</name>
<keyword evidence="1" id="KW-0507">mRNA processing</keyword>
<feature type="region of interest" description="Disordered" evidence="3">
    <location>
        <begin position="218"/>
        <end position="263"/>
    </location>
</feature>
<dbReference type="InterPro" id="IPR036875">
    <property type="entry name" value="Znf_CCHC_sf"/>
</dbReference>
<evidence type="ECO:0000256" key="1">
    <source>
        <dbReference type="ARBA" id="ARBA00022664"/>
    </source>
</evidence>
<evidence type="ECO:0000313" key="5">
    <source>
        <dbReference type="EMBL" id="KIJ27248.1"/>
    </source>
</evidence>
<dbReference type="SUPFAM" id="SSF57756">
    <property type="entry name" value="Retrovirus zinc finger-like domains"/>
    <property type="match status" value="1"/>
</dbReference>
<feature type="compositionally biased region" description="Low complexity" evidence="3">
    <location>
        <begin position="218"/>
        <end position="256"/>
    </location>
</feature>
<gene>
    <name evidence="5" type="ORF">M422DRAFT_271628</name>
</gene>
<dbReference type="AlphaFoldDB" id="A0A0C9TDE2"/>
<feature type="compositionally biased region" description="Low complexity" evidence="3">
    <location>
        <begin position="24"/>
        <end position="35"/>
    </location>
</feature>
<dbReference type="HOGENOM" id="CLU_026031_1_0_1"/>